<sequence length="405" mass="43486">MSRTETLAEARTGEPATEPNKPQHRDRHPRAGQWFRRNTLWIILALLFAGLVTYLVVDRQAAAQDSRRLSANNPGPGGAMAVAEILSQHGVDVTSTDTLEETTAALERDPDASLLLYDPRGFLDGEQLSGLRDSANRMTVVSPRLTVLRALDADIRPGGVVPEDITTLNPACGVEDAQAAGPVAARGAVYSGPAVCYPIRDGGPGLYAAVEGGRLVVLGSTDLLDNQHLADQGNAALAIRTLGTTQKLVWYLPSVADIQADRSAPTLSELAPPWVAVAGPWLGFVALLAIAWRARRLGPLVFEPLPVVVKAAETAEGRARLYQDSRALRLAADTLRAGTLTRLARHFKLGADATPDAVVDALAYRLGRPVPEMQALLLSTHPETEGHLVQWAQRMEQIEQEAMGR</sequence>
<dbReference type="InterPro" id="IPR025646">
    <property type="entry name" value="DUF4350"/>
</dbReference>
<protein>
    <submittedName>
        <fullName evidence="4">DUF4350 domain-containing protein</fullName>
    </submittedName>
</protein>
<keyword evidence="2" id="KW-1133">Transmembrane helix</keyword>
<feature type="compositionally biased region" description="Basic and acidic residues" evidence="1">
    <location>
        <begin position="1"/>
        <end position="12"/>
    </location>
</feature>
<feature type="region of interest" description="Disordered" evidence="1">
    <location>
        <begin position="1"/>
        <end position="29"/>
    </location>
</feature>
<dbReference type="EMBL" id="CP101185">
    <property type="protein sequence ID" value="UYV96311.1"/>
    <property type="molecule type" value="Genomic_DNA"/>
</dbReference>
<dbReference type="RefSeq" id="WP_021471861.1">
    <property type="nucleotide sequence ID" value="NZ_BDMH01000008.1"/>
</dbReference>
<keyword evidence="5" id="KW-1185">Reference proteome</keyword>
<evidence type="ECO:0000313" key="4">
    <source>
        <dbReference type="EMBL" id="UYV96311.1"/>
    </source>
</evidence>
<keyword evidence="2" id="KW-0812">Transmembrane</keyword>
<accession>A0AAX3EEE5</accession>
<feature type="transmembrane region" description="Helical" evidence="2">
    <location>
        <begin position="39"/>
        <end position="57"/>
    </location>
</feature>
<reference evidence="4" key="1">
    <citation type="submission" date="2022-07" db="EMBL/GenBank/DDBJ databases">
        <authorList>
            <person name="Wu T."/>
        </authorList>
    </citation>
    <scope>NUCLEOTIDE SEQUENCE</scope>
    <source>
        <strain evidence="4">SD-1</strain>
    </source>
</reference>
<gene>
    <name evidence="4" type="ORF">NL394_14725</name>
</gene>
<dbReference type="AlphaFoldDB" id="A0AAX3EEE5"/>
<feature type="transmembrane region" description="Helical" evidence="2">
    <location>
        <begin position="271"/>
        <end position="292"/>
    </location>
</feature>
<evidence type="ECO:0000313" key="5">
    <source>
        <dbReference type="Proteomes" id="UP001163293"/>
    </source>
</evidence>
<evidence type="ECO:0000256" key="2">
    <source>
        <dbReference type="SAM" id="Phobius"/>
    </source>
</evidence>
<dbReference type="Proteomes" id="UP001163293">
    <property type="component" value="Chromosome"/>
</dbReference>
<organism evidence="4 5">
    <name type="scientific">Paenarthrobacter ureafaciens</name>
    <dbReference type="NCBI Taxonomy" id="37931"/>
    <lineage>
        <taxon>Bacteria</taxon>
        <taxon>Bacillati</taxon>
        <taxon>Actinomycetota</taxon>
        <taxon>Actinomycetes</taxon>
        <taxon>Micrococcales</taxon>
        <taxon>Micrococcaceae</taxon>
        <taxon>Paenarthrobacter</taxon>
    </lineage>
</organism>
<dbReference type="Pfam" id="PF14258">
    <property type="entry name" value="DUF4350"/>
    <property type="match status" value="1"/>
</dbReference>
<name>A0AAX3EEE5_PAEUR</name>
<evidence type="ECO:0000256" key="1">
    <source>
        <dbReference type="SAM" id="MobiDB-lite"/>
    </source>
</evidence>
<evidence type="ECO:0000259" key="3">
    <source>
        <dbReference type="Pfam" id="PF14258"/>
    </source>
</evidence>
<keyword evidence="2" id="KW-0472">Membrane</keyword>
<proteinExistence type="predicted"/>
<feature type="domain" description="DUF4350" evidence="3">
    <location>
        <begin position="72"/>
        <end position="242"/>
    </location>
</feature>